<feature type="domain" description="Major facilitator superfamily (MFS) profile" evidence="8">
    <location>
        <begin position="1"/>
        <end position="385"/>
    </location>
</feature>
<dbReference type="PANTHER" id="PTHR23513">
    <property type="entry name" value="INTEGRAL MEMBRANE EFFLUX PROTEIN-RELATED"/>
    <property type="match status" value="1"/>
</dbReference>
<feature type="transmembrane region" description="Helical" evidence="7">
    <location>
        <begin position="83"/>
        <end position="102"/>
    </location>
</feature>
<feature type="transmembrane region" description="Helical" evidence="7">
    <location>
        <begin position="57"/>
        <end position="77"/>
    </location>
</feature>
<feature type="transmembrane region" description="Helical" evidence="7">
    <location>
        <begin position="294"/>
        <end position="313"/>
    </location>
</feature>
<protein>
    <submittedName>
        <fullName evidence="9">MFS transporter</fullName>
    </submittedName>
</protein>
<evidence type="ECO:0000313" key="9">
    <source>
        <dbReference type="EMBL" id="RCL72517.1"/>
    </source>
</evidence>
<dbReference type="Pfam" id="PF05977">
    <property type="entry name" value="MFS_3"/>
    <property type="match status" value="1"/>
</dbReference>
<dbReference type="PANTHER" id="PTHR23513:SF6">
    <property type="entry name" value="MAJOR FACILITATOR SUPERFAMILY ASSOCIATED DOMAIN-CONTAINING PROTEIN"/>
    <property type="match status" value="1"/>
</dbReference>
<dbReference type="EMBL" id="QOQD01000013">
    <property type="protein sequence ID" value="RCL72517.1"/>
    <property type="molecule type" value="Genomic_DNA"/>
</dbReference>
<evidence type="ECO:0000256" key="1">
    <source>
        <dbReference type="ARBA" id="ARBA00004651"/>
    </source>
</evidence>
<dbReference type="PROSITE" id="PS50850">
    <property type="entry name" value="MFS"/>
    <property type="match status" value="1"/>
</dbReference>
<keyword evidence="3" id="KW-1003">Cell membrane</keyword>
<feature type="transmembrane region" description="Helical" evidence="7">
    <location>
        <begin position="334"/>
        <end position="357"/>
    </location>
</feature>
<feature type="transmembrane region" description="Helical" evidence="7">
    <location>
        <begin position="154"/>
        <end position="174"/>
    </location>
</feature>
<keyword evidence="2" id="KW-0813">Transport</keyword>
<evidence type="ECO:0000256" key="4">
    <source>
        <dbReference type="ARBA" id="ARBA00022692"/>
    </source>
</evidence>
<keyword evidence="5 7" id="KW-1133">Transmembrane helix</keyword>
<proteinExistence type="predicted"/>
<keyword evidence="4 7" id="KW-0812">Transmembrane</keyword>
<dbReference type="Proteomes" id="UP000253570">
    <property type="component" value="Unassembled WGS sequence"/>
</dbReference>
<evidence type="ECO:0000256" key="6">
    <source>
        <dbReference type="ARBA" id="ARBA00023136"/>
    </source>
</evidence>
<evidence type="ECO:0000256" key="3">
    <source>
        <dbReference type="ARBA" id="ARBA00022475"/>
    </source>
</evidence>
<dbReference type="Gene3D" id="1.20.1250.20">
    <property type="entry name" value="MFS general substrate transporter like domains"/>
    <property type="match status" value="1"/>
</dbReference>
<sequence>MTPSMLAVWITRIVISWIAWDLTGSSTYVGLLSFFLFLPYITTIPFFGVLLDRIEPLRTAILAQLIQALMAFTIFLMHVTETLSISTLCFVALVIGTANSAHGSARQTIVPRIVDKPTIANAVAFNAMNFQVARIIGPGIGGIMIGLVGTKYTILISTIFFLPALITLSLIKLAPKNSEKKSKDSNFLYELYDGAKVAYKNFIILECIILTLISSVIIRGCHELLPALADGKFNMGAEGLGNIMASAGAGALISAFLIASRKKTYNDNGIPWVAKGSLIIGLLSVTMLGQADSWNMALLTAFIGGAAVTNVAIDMQSTVQMQLTDTYRARVASLWLATAIGGNAIGSILNGIFSDIYGISNTFFYVGIFGIILVIITQVILTINKRPLKI</sequence>
<feature type="transmembrane region" description="Helical" evidence="7">
    <location>
        <begin position="28"/>
        <end position="50"/>
    </location>
</feature>
<feature type="transmembrane region" description="Helical" evidence="7">
    <location>
        <begin position="123"/>
        <end position="148"/>
    </location>
</feature>
<comment type="caution">
    <text evidence="9">The sequence shown here is derived from an EMBL/GenBank/DDBJ whole genome shotgun (WGS) entry which is preliminary data.</text>
</comment>
<keyword evidence="6 7" id="KW-0472">Membrane</keyword>
<evidence type="ECO:0000259" key="8">
    <source>
        <dbReference type="PROSITE" id="PS50850"/>
    </source>
</evidence>
<feature type="transmembrane region" description="Helical" evidence="7">
    <location>
        <begin position="240"/>
        <end position="258"/>
    </location>
</feature>
<dbReference type="InterPro" id="IPR036259">
    <property type="entry name" value="MFS_trans_sf"/>
</dbReference>
<dbReference type="CDD" id="cd06173">
    <property type="entry name" value="MFS_MefA_like"/>
    <property type="match status" value="1"/>
</dbReference>
<organism evidence="9 10">
    <name type="scientific">PS1 clade bacterium</name>
    <dbReference type="NCBI Taxonomy" id="2175152"/>
    <lineage>
        <taxon>Bacteria</taxon>
        <taxon>Pseudomonadati</taxon>
        <taxon>Pseudomonadota</taxon>
        <taxon>Alphaproteobacteria</taxon>
        <taxon>PS1 clade</taxon>
    </lineage>
</organism>
<dbReference type="GO" id="GO:0005886">
    <property type="term" value="C:plasma membrane"/>
    <property type="evidence" value="ECO:0007669"/>
    <property type="project" value="UniProtKB-SubCell"/>
</dbReference>
<dbReference type="InterPro" id="IPR010290">
    <property type="entry name" value="TM_effector"/>
</dbReference>
<name>A0A368DL01_9PROT</name>
<dbReference type="GO" id="GO:0022857">
    <property type="term" value="F:transmembrane transporter activity"/>
    <property type="evidence" value="ECO:0007669"/>
    <property type="project" value="InterPro"/>
</dbReference>
<dbReference type="InterPro" id="IPR020846">
    <property type="entry name" value="MFS_dom"/>
</dbReference>
<feature type="transmembrane region" description="Helical" evidence="7">
    <location>
        <begin position="363"/>
        <end position="383"/>
    </location>
</feature>
<dbReference type="AlphaFoldDB" id="A0A368DL01"/>
<evidence type="ECO:0000256" key="7">
    <source>
        <dbReference type="SAM" id="Phobius"/>
    </source>
</evidence>
<evidence type="ECO:0000256" key="5">
    <source>
        <dbReference type="ARBA" id="ARBA00022989"/>
    </source>
</evidence>
<accession>A0A368DL01</accession>
<reference evidence="9 10" key="1">
    <citation type="journal article" date="2018" name="Microbiome">
        <title>Fine metagenomic profile of the Mediterranean stratified and mixed water columns revealed by assembly and recruitment.</title>
        <authorList>
            <person name="Haro-Moreno J.M."/>
            <person name="Lopez-Perez M."/>
            <person name="De La Torre J.R."/>
            <person name="Picazo A."/>
            <person name="Camacho A."/>
            <person name="Rodriguez-Valera F."/>
        </authorList>
    </citation>
    <scope>NUCLEOTIDE SEQUENCE [LARGE SCALE GENOMIC DNA]</scope>
    <source>
        <strain evidence="9">MED-G57</strain>
    </source>
</reference>
<gene>
    <name evidence="9" type="ORF">DBW71_05170</name>
</gene>
<feature type="transmembrane region" description="Helical" evidence="7">
    <location>
        <begin position="270"/>
        <end position="288"/>
    </location>
</feature>
<comment type="subcellular location">
    <subcellularLocation>
        <location evidence="1">Cell membrane</location>
        <topology evidence="1">Multi-pass membrane protein</topology>
    </subcellularLocation>
</comment>
<dbReference type="SUPFAM" id="SSF103473">
    <property type="entry name" value="MFS general substrate transporter"/>
    <property type="match status" value="1"/>
</dbReference>
<feature type="transmembrane region" description="Helical" evidence="7">
    <location>
        <begin position="202"/>
        <end position="220"/>
    </location>
</feature>
<evidence type="ECO:0000256" key="2">
    <source>
        <dbReference type="ARBA" id="ARBA00022448"/>
    </source>
</evidence>
<evidence type="ECO:0000313" key="10">
    <source>
        <dbReference type="Proteomes" id="UP000253570"/>
    </source>
</evidence>